<feature type="transmembrane region" description="Helical" evidence="4">
    <location>
        <begin position="35"/>
        <end position="51"/>
    </location>
</feature>
<feature type="transmembrane region" description="Helical" evidence="4">
    <location>
        <begin position="6"/>
        <end position="28"/>
    </location>
</feature>
<name>A0A3C1KHS5_9GAMM</name>
<reference evidence="6 7" key="1">
    <citation type="journal article" date="2018" name="Nat. Biotechnol.">
        <title>A standardized bacterial taxonomy based on genome phylogeny substantially revises the tree of life.</title>
        <authorList>
            <person name="Parks D.H."/>
            <person name="Chuvochina M."/>
            <person name="Waite D.W."/>
            <person name="Rinke C."/>
            <person name="Skarshewski A."/>
            <person name="Chaumeil P.A."/>
            <person name="Hugenholtz P."/>
        </authorList>
    </citation>
    <scope>NUCLEOTIDE SEQUENCE [LARGE SCALE GENOMIC DNA]</scope>
    <source>
        <strain evidence="6">UBA9158</strain>
    </source>
</reference>
<dbReference type="Proteomes" id="UP000259273">
    <property type="component" value="Unassembled WGS sequence"/>
</dbReference>
<comment type="caution">
    <text evidence="6">The sequence shown here is derived from an EMBL/GenBank/DDBJ whole genome shotgun (WGS) entry which is preliminary data.</text>
</comment>
<dbReference type="GO" id="GO:0052621">
    <property type="term" value="F:diguanylate cyclase activity"/>
    <property type="evidence" value="ECO:0007669"/>
    <property type="project" value="UniProtKB-EC"/>
</dbReference>
<dbReference type="InterPro" id="IPR000160">
    <property type="entry name" value="GGDEF_dom"/>
</dbReference>
<proteinExistence type="predicted"/>
<dbReference type="InterPro" id="IPR043128">
    <property type="entry name" value="Rev_trsase/Diguanyl_cyclase"/>
</dbReference>
<gene>
    <name evidence="6" type="ORF">DCP75_00650</name>
</gene>
<evidence type="ECO:0000256" key="2">
    <source>
        <dbReference type="ARBA" id="ARBA00012528"/>
    </source>
</evidence>
<dbReference type="InterPro" id="IPR050469">
    <property type="entry name" value="Diguanylate_Cyclase"/>
</dbReference>
<organism evidence="6 7">
    <name type="scientific">Haliea salexigens</name>
    <dbReference type="NCBI Taxonomy" id="287487"/>
    <lineage>
        <taxon>Bacteria</taxon>
        <taxon>Pseudomonadati</taxon>
        <taxon>Pseudomonadota</taxon>
        <taxon>Gammaproteobacteria</taxon>
        <taxon>Cellvibrionales</taxon>
        <taxon>Halieaceae</taxon>
        <taxon>Haliea</taxon>
    </lineage>
</organism>
<dbReference type="InterPro" id="IPR029787">
    <property type="entry name" value="Nucleotide_cyclase"/>
</dbReference>
<feature type="domain" description="GGDEF" evidence="5">
    <location>
        <begin position="251"/>
        <end position="383"/>
    </location>
</feature>
<dbReference type="STRING" id="1121937.GCA_000423125_02545"/>
<feature type="transmembrane region" description="Helical" evidence="4">
    <location>
        <begin position="151"/>
        <end position="172"/>
    </location>
</feature>
<evidence type="ECO:0000313" key="7">
    <source>
        <dbReference type="Proteomes" id="UP000259273"/>
    </source>
</evidence>
<comment type="catalytic activity">
    <reaction evidence="3">
        <text>2 GTP = 3',3'-c-di-GMP + 2 diphosphate</text>
        <dbReference type="Rhea" id="RHEA:24898"/>
        <dbReference type="ChEBI" id="CHEBI:33019"/>
        <dbReference type="ChEBI" id="CHEBI:37565"/>
        <dbReference type="ChEBI" id="CHEBI:58805"/>
        <dbReference type="EC" id="2.7.7.65"/>
    </reaction>
</comment>
<protein>
    <recommendedName>
        <fullName evidence="2">diguanylate cyclase</fullName>
        <ecNumber evidence="2">2.7.7.65</ecNumber>
    </recommendedName>
</protein>
<dbReference type="EMBL" id="DMND01000014">
    <property type="protein sequence ID" value="HAN26249.1"/>
    <property type="molecule type" value="Genomic_DNA"/>
</dbReference>
<evidence type="ECO:0000256" key="1">
    <source>
        <dbReference type="ARBA" id="ARBA00001946"/>
    </source>
</evidence>
<dbReference type="SUPFAM" id="SSF55073">
    <property type="entry name" value="Nucleotide cyclase"/>
    <property type="match status" value="1"/>
</dbReference>
<feature type="transmembrane region" description="Helical" evidence="4">
    <location>
        <begin position="119"/>
        <end position="139"/>
    </location>
</feature>
<dbReference type="FunFam" id="3.30.70.270:FF:000001">
    <property type="entry name" value="Diguanylate cyclase domain protein"/>
    <property type="match status" value="1"/>
</dbReference>
<evidence type="ECO:0000256" key="3">
    <source>
        <dbReference type="ARBA" id="ARBA00034247"/>
    </source>
</evidence>
<dbReference type="PANTHER" id="PTHR45138:SF9">
    <property type="entry name" value="DIGUANYLATE CYCLASE DGCM-RELATED"/>
    <property type="match status" value="1"/>
</dbReference>
<evidence type="ECO:0000259" key="5">
    <source>
        <dbReference type="PROSITE" id="PS50887"/>
    </source>
</evidence>
<dbReference type="PROSITE" id="PS50887">
    <property type="entry name" value="GGDEF"/>
    <property type="match status" value="1"/>
</dbReference>
<dbReference type="NCBIfam" id="TIGR00254">
    <property type="entry name" value="GGDEF"/>
    <property type="match status" value="1"/>
</dbReference>
<dbReference type="PANTHER" id="PTHR45138">
    <property type="entry name" value="REGULATORY COMPONENTS OF SENSORY TRANSDUCTION SYSTEM"/>
    <property type="match status" value="1"/>
</dbReference>
<dbReference type="AlphaFoldDB" id="A0A3C1KHS5"/>
<dbReference type="Pfam" id="PF00990">
    <property type="entry name" value="GGDEF"/>
    <property type="match status" value="1"/>
</dbReference>
<sequence length="393" mass="42847">MSAVQALQLTLVVVSLVFAGACFLGWRLFERPRHALIWSGAFLLAATQYGLNLMRDAAPSYEWWWVTVNVVSCLLVLGAVLGHRVRLGLASPAWVLVAIVLAVAVIQVVFTLLLPRDDVRVALGPGFACVAFLHVAWALHRHGPEPRLAQYVAAGVQLLFGLAQGLAAIVALQFGPESTAQQRDAYNLVNFAFMPTFFVAMGVTVIFLLATDLSNRLRLQAITDQLTQVGNRRGFLIAADLLMSGARRHQRPLAAVLADIDHFKRINDRYGHAVGDRTLAHFSQILRDCVRSEDAIGRVGGEEFAIMMGDSTTEDAGRMVARVQQMLLERPLLESGQVIALTASFGIAELHGEDDKEDLLLRADQALYEAKASGRDAVRVAGNRHLVGMVSHG</sequence>
<dbReference type="SMART" id="SM00267">
    <property type="entry name" value="GGDEF"/>
    <property type="match status" value="1"/>
</dbReference>
<dbReference type="CDD" id="cd01949">
    <property type="entry name" value="GGDEF"/>
    <property type="match status" value="1"/>
</dbReference>
<keyword evidence="4" id="KW-1133">Transmembrane helix</keyword>
<keyword evidence="4" id="KW-0472">Membrane</keyword>
<evidence type="ECO:0000256" key="4">
    <source>
        <dbReference type="SAM" id="Phobius"/>
    </source>
</evidence>
<feature type="transmembrane region" description="Helical" evidence="4">
    <location>
        <begin position="93"/>
        <end position="113"/>
    </location>
</feature>
<accession>A0A3C1KHS5</accession>
<dbReference type="Gene3D" id="3.30.70.270">
    <property type="match status" value="1"/>
</dbReference>
<evidence type="ECO:0000313" key="6">
    <source>
        <dbReference type="EMBL" id="HAN26249.1"/>
    </source>
</evidence>
<feature type="transmembrane region" description="Helical" evidence="4">
    <location>
        <begin position="192"/>
        <end position="210"/>
    </location>
</feature>
<keyword evidence="4" id="KW-0812">Transmembrane</keyword>
<dbReference type="EC" id="2.7.7.65" evidence="2"/>
<comment type="cofactor">
    <cofactor evidence="1">
        <name>Mg(2+)</name>
        <dbReference type="ChEBI" id="CHEBI:18420"/>
    </cofactor>
</comment>
<feature type="transmembrane region" description="Helical" evidence="4">
    <location>
        <begin position="63"/>
        <end position="81"/>
    </location>
</feature>